<dbReference type="GO" id="GO:0051213">
    <property type="term" value="F:dioxygenase activity"/>
    <property type="evidence" value="ECO:0007669"/>
    <property type="project" value="UniProtKB-KW"/>
</dbReference>
<dbReference type="Gene3D" id="2.60.120.620">
    <property type="entry name" value="q2cbj1_9rhob like domain"/>
    <property type="match status" value="1"/>
</dbReference>
<keyword evidence="5" id="KW-0408">Iron</keyword>
<evidence type="ECO:0000259" key="6">
    <source>
        <dbReference type="PROSITE" id="PS51471"/>
    </source>
</evidence>
<evidence type="ECO:0000256" key="2">
    <source>
        <dbReference type="ARBA" id="ARBA00022723"/>
    </source>
</evidence>
<sequence>MKFTIVKDPLPYLYIEDIFSKDDLLLIYRELEFLQPKLLSPEETGTAINDGVILKQNKGIFLDTLYSHRHFSDILSVNRELFTDRVLDALEQCCPGYGLLRTSNTDNTLVSYYEDSDYYEPHEDSASITIVSWFFKEPKNFTGGDFIFSDYNIKTIPKNNSAVIFFSCYKHEVTPIKMINKALPCSGRFAMSLFCRHT</sequence>
<accession>A0A6J7X3W8</accession>
<evidence type="ECO:0000256" key="3">
    <source>
        <dbReference type="ARBA" id="ARBA00022964"/>
    </source>
</evidence>
<evidence type="ECO:0000256" key="4">
    <source>
        <dbReference type="ARBA" id="ARBA00023002"/>
    </source>
</evidence>
<gene>
    <name evidence="7" type="ORF">UFOVP242_177</name>
</gene>
<dbReference type="Pfam" id="PF13640">
    <property type="entry name" value="2OG-FeII_Oxy_3"/>
    <property type="match status" value="1"/>
</dbReference>
<name>A0A6J7X3W8_9CAUD</name>
<dbReference type="PROSITE" id="PS51471">
    <property type="entry name" value="FE2OG_OXY"/>
    <property type="match status" value="1"/>
</dbReference>
<proteinExistence type="predicted"/>
<reference evidence="7" key="1">
    <citation type="submission" date="2020-05" db="EMBL/GenBank/DDBJ databases">
        <authorList>
            <person name="Chiriac C."/>
            <person name="Salcher M."/>
            <person name="Ghai R."/>
            <person name="Kavagutti S V."/>
        </authorList>
    </citation>
    <scope>NUCLEOTIDE SEQUENCE</scope>
</reference>
<evidence type="ECO:0000256" key="1">
    <source>
        <dbReference type="ARBA" id="ARBA00001961"/>
    </source>
</evidence>
<organism evidence="7">
    <name type="scientific">uncultured Caudovirales phage</name>
    <dbReference type="NCBI Taxonomy" id="2100421"/>
    <lineage>
        <taxon>Viruses</taxon>
        <taxon>Duplodnaviria</taxon>
        <taxon>Heunggongvirae</taxon>
        <taxon>Uroviricota</taxon>
        <taxon>Caudoviricetes</taxon>
        <taxon>Peduoviridae</taxon>
        <taxon>Maltschvirus</taxon>
        <taxon>Maltschvirus maltsch</taxon>
    </lineage>
</organism>
<dbReference type="GO" id="GO:0016705">
    <property type="term" value="F:oxidoreductase activity, acting on paired donors, with incorporation or reduction of molecular oxygen"/>
    <property type="evidence" value="ECO:0007669"/>
    <property type="project" value="InterPro"/>
</dbReference>
<evidence type="ECO:0000256" key="5">
    <source>
        <dbReference type="ARBA" id="ARBA00023004"/>
    </source>
</evidence>
<comment type="cofactor">
    <cofactor evidence="1">
        <name>L-ascorbate</name>
        <dbReference type="ChEBI" id="CHEBI:38290"/>
    </cofactor>
</comment>
<feature type="domain" description="Fe2OG dioxygenase" evidence="6">
    <location>
        <begin position="104"/>
        <end position="197"/>
    </location>
</feature>
<keyword evidence="4" id="KW-0560">Oxidoreductase</keyword>
<dbReference type="SMART" id="SM00702">
    <property type="entry name" value="P4Hc"/>
    <property type="match status" value="1"/>
</dbReference>
<dbReference type="GO" id="GO:0031418">
    <property type="term" value="F:L-ascorbic acid binding"/>
    <property type="evidence" value="ECO:0007669"/>
    <property type="project" value="InterPro"/>
</dbReference>
<keyword evidence="2" id="KW-0479">Metal-binding</keyword>
<evidence type="ECO:0000313" key="7">
    <source>
        <dbReference type="EMBL" id="CAB5221963.1"/>
    </source>
</evidence>
<dbReference type="EMBL" id="LR798294">
    <property type="protein sequence ID" value="CAB5221963.1"/>
    <property type="molecule type" value="Genomic_DNA"/>
</dbReference>
<protein>
    <submittedName>
        <fullName evidence="7">Oxoglutarate/iron-dependent dioxygenase</fullName>
    </submittedName>
</protein>
<dbReference type="InterPro" id="IPR006620">
    <property type="entry name" value="Pro_4_hyd_alph"/>
</dbReference>
<dbReference type="GO" id="GO:0005506">
    <property type="term" value="F:iron ion binding"/>
    <property type="evidence" value="ECO:0007669"/>
    <property type="project" value="InterPro"/>
</dbReference>
<dbReference type="InterPro" id="IPR005123">
    <property type="entry name" value="Oxoglu/Fe-dep_dioxygenase_dom"/>
</dbReference>
<keyword evidence="3 7" id="KW-0223">Dioxygenase</keyword>
<dbReference type="InterPro" id="IPR044862">
    <property type="entry name" value="Pro_4_hyd_alph_FE2OG_OXY"/>
</dbReference>